<dbReference type="GO" id="GO:0016787">
    <property type="term" value="F:hydrolase activity"/>
    <property type="evidence" value="ECO:0007669"/>
    <property type="project" value="UniProtKB-ARBA"/>
</dbReference>
<feature type="domain" description="Metalloenzyme" evidence="2">
    <location>
        <begin position="415"/>
        <end position="544"/>
    </location>
</feature>
<proteinExistence type="predicted"/>
<dbReference type="Pfam" id="PF01663">
    <property type="entry name" value="Phosphodiest"/>
    <property type="match status" value="1"/>
</dbReference>
<accession>A0A3D3RA70</accession>
<feature type="signal peptide" evidence="1">
    <location>
        <begin position="1"/>
        <end position="21"/>
    </location>
</feature>
<dbReference type="Proteomes" id="UP000263642">
    <property type="component" value="Unassembled WGS sequence"/>
</dbReference>
<evidence type="ECO:0000313" key="3">
    <source>
        <dbReference type="EMBL" id="HCO24972.1"/>
    </source>
</evidence>
<dbReference type="InterPro" id="IPR017850">
    <property type="entry name" value="Alkaline_phosphatase_core_sf"/>
</dbReference>
<dbReference type="SUPFAM" id="SSF49899">
    <property type="entry name" value="Concanavalin A-like lectins/glucanases"/>
    <property type="match status" value="1"/>
</dbReference>
<dbReference type="Pfam" id="PF13385">
    <property type="entry name" value="Laminin_G_3"/>
    <property type="match status" value="1"/>
</dbReference>
<dbReference type="GO" id="GO:0046872">
    <property type="term" value="F:metal ion binding"/>
    <property type="evidence" value="ECO:0007669"/>
    <property type="project" value="InterPro"/>
</dbReference>
<dbReference type="SUPFAM" id="SSF53649">
    <property type="entry name" value="Alkaline phosphatase-like"/>
    <property type="match status" value="1"/>
</dbReference>
<keyword evidence="1" id="KW-0732">Signal</keyword>
<feature type="chain" id="PRO_5017705767" description="Metalloenzyme domain-containing protein" evidence="1">
    <location>
        <begin position="22"/>
        <end position="565"/>
    </location>
</feature>
<evidence type="ECO:0000256" key="1">
    <source>
        <dbReference type="SAM" id="SignalP"/>
    </source>
</evidence>
<dbReference type="InterPro" id="IPR002591">
    <property type="entry name" value="Phosphodiest/P_Trfase"/>
</dbReference>
<sequence length="565" mass="62090">MSNLKQIAGIFCLLLSGTVLLPSLSAAEPVEDRTHKRVLIIGMDGTRPDALLKARTPAFDRLIREGAFTDQAQILGKRYQKNDTISGPGWSSILTGVWADKHGVHDNNFKGKNYELFPHFFKRLKRERPDAQTASFVSWEPIHKYILSEADIAEVESLPRAKNQIADLSVSASKLNINTRDGKWHHLLVVRKQDVLQLYLDGTQIASLSGVNLDFALGGAFYYLGRDTRTGQTCFHGQLDDVRIWKRALSAEEITLLAKSTAGSVHSVDRKGLLAEYMFENSPESDGKVKQFSDTAGDTGGPFPANAVSPTSELHRVKLGSGAESQALDLAAAGSKSPGLRIAITEPFRDVTRSDFTIEARFKTTDQGRNILMGNYDGKAGALNLELHQGNTVRVYVQPPDPRNAGALKREGERDKIIAAKAARILSEENPSAMFVYFHQTDATGHAIGFSPEVPEYVSAIENVDACVNTVLKAMHSRPNYQNEDWLTIVCTDHGGLKRSHSNGHQVPEIRRVFMIVHGPSVKPGRIQEQAYLVDVTATALAHLLGEVDPQWQLDGKAVGLKAEN</sequence>
<name>A0A3D3RA70_9PLAN</name>
<organism evidence="3 4">
    <name type="scientific">Gimesia maris</name>
    <dbReference type="NCBI Taxonomy" id="122"/>
    <lineage>
        <taxon>Bacteria</taxon>
        <taxon>Pseudomonadati</taxon>
        <taxon>Planctomycetota</taxon>
        <taxon>Planctomycetia</taxon>
        <taxon>Planctomycetales</taxon>
        <taxon>Planctomycetaceae</taxon>
        <taxon>Gimesia</taxon>
    </lineage>
</organism>
<comment type="caution">
    <text evidence="3">The sequence shown here is derived from an EMBL/GenBank/DDBJ whole genome shotgun (WGS) entry which is preliminary data.</text>
</comment>
<dbReference type="Gene3D" id="2.60.120.200">
    <property type="match status" value="1"/>
</dbReference>
<dbReference type="PANTHER" id="PTHR10151:SF120">
    <property type="entry name" value="BIS(5'-ADENOSYL)-TRIPHOSPHATASE"/>
    <property type="match status" value="1"/>
</dbReference>
<dbReference type="Gene3D" id="3.40.720.10">
    <property type="entry name" value="Alkaline Phosphatase, subunit A"/>
    <property type="match status" value="2"/>
</dbReference>
<protein>
    <recommendedName>
        <fullName evidence="2">Metalloenzyme domain-containing protein</fullName>
    </recommendedName>
</protein>
<evidence type="ECO:0000259" key="2">
    <source>
        <dbReference type="Pfam" id="PF01676"/>
    </source>
</evidence>
<dbReference type="InterPro" id="IPR013320">
    <property type="entry name" value="ConA-like_dom_sf"/>
</dbReference>
<dbReference type="Pfam" id="PF01676">
    <property type="entry name" value="Metalloenzyme"/>
    <property type="match status" value="1"/>
</dbReference>
<dbReference type="EMBL" id="DQAY01000114">
    <property type="protein sequence ID" value="HCO24972.1"/>
    <property type="molecule type" value="Genomic_DNA"/>
</dbReference>
<dbReference type="PANTHER" id="PTHR10151">
    <property type="entry name" value="ECTONUCLEOTIDE PYROPHOSPHATASE/PHOSPHODIESTERASE"/>
    <property type="match status" value="1"/>
</dbReference>
<gene>
    <name evidence="3" type="ORF">DIT97_18825</name>
</gene>
<reference evidence="3 4" key="1">
    <citation type="journal article" date="2018" name="Nat. Biotechnol.">
        <title>A standardized bacterial taxonomy based on genome phylogeny substantially revises the tree of life.</title>
        <authorList>
            <person name="Parks D.H."/>
            <person name="Chuvochina M."/>
            <person name="Waite D.W."/>
            <person name="Rinke C."/>
            <person name="Skarshewski A."/>
            <person name="Chaumeil P.A."/>
            <person name="Hugenholtz P."/>
        </authorList>
    </citation>
    <scope>NUCLEOTIDE SEQUENCE [LARGE SCALE GENOMIC DNA]</scope>
    <source>
        <strain evidence="3">UBA9375</strain>
    </source>
</reference>
<dbReference type="AlphaFoldDB" id="A0A3D3RA70"/>
<evidence type="ECO:0000313" key="4">
    <source>
        <dbReference type="Proteomes" id="UP000263642"/>
    </source>
</evidence>
<dbReference type="InterPro" id="IPR006124">
    <property type="entry name" value="Metalloenzyme"/>
</dbReference>